<keyword evidence="7 8" id="KW-0472">Membrane</keyword>
<dbReference type="KEGG" id="pgv:SL003B_0035"/>
<proteinExistence type="predicted"/>
<evidence type="ECO:0000256" key="1">
    <source>
        <dbReference type="ARBA" id="ARBA00003475"/>
    </source>
</evidence>
<dbReference type="GO" id="GO:0016020">
    <property type="term" value="C:membrane"/>
    <property type="evidence" value="ECO:0007669"/>
    <property type="project" value="UniProtKB-SubCell"/>
</dbReference>
<accession>F2IYG1</accession>
<dbReference type="InterPro" id="IPR009908">
    <property type="entry name" value="Methylamine_util_MauE"/>
</dbReference>
<dbReference type="eggNOG" id="COG2608">
    <property type="taxonomic scope" value="Bacteria"/>
</dbReference>
<dbReference type="HOGENOM" id="CLU_096384_0_0_5"/>
<feature type="transmembrane region" description="Helical" evidence="8">
    <location>
        <begin position="112"/>
        <end position="131"/>
    </location>
</feature>
<dbReference type="Proteomes" id="UP000008130">
    <property type="component" value="Chromosome"/>
</dbReference>
<keyword evidence="11" id="KW-1185">Reference proteome</keyword>
<dbReference type="GO" id="GO:0030416">
    <property type="term" value="P:methylamine metabolic process"/>
    <property type="evidence" value="ECO:0007669"/>
    <property type="project" value="InterPro"/>
</dbReference>
<protein>
    <recommendedName>
        <fullName evidence="4">Methylamine utilization protein MauE</fullName>
    </recommendedName>
</protein>
<feature type="transmembrane region" description="Helical" evidence="8">
    <location>
        <begin position="20"/>
        <end position="41"/>
    </location>
</feature>
<evidence type="ECO:0000313" key="11">
    <source>
        <dbReference type="Proteomes" id="UP000008130"/>
    </source>
</evidence>
<keyword evidence="6 8" id="KW-1133">Transmembrane helix</keyword>
<feature type="transmembrane region" description="Helical" evidence="8">
    <location>
        <begin position="47"/>
        <end position="66"/>
    </location>
</feature>
<dbReference type="EMBL" id="CP002568">
    <property type="protein sequence ID" value="ADZ68474.1"/>
    <property type="molecule type" value="Genomic_DNA"/>
</dbReference>
<evidence type="ECO:0000256" key="5">
    <source>
        <dbReference type="ARBA" id="ARBA00022692"/>
    </source>
</evidence>
<keyword evidence="5 8" id="KW-0812">Transmembrane</keyword>
<comment type="function">
    <text evidence="1">May be specifically involved in the processing, transport, and/or maturation of the MADH beta-subunit.</text>
</comment>
<comment type="subcellular location">
    <subcellularLocation>
        <location evidence="2">Membrane</location>
        <topology evidence="2">Multi-pass membrane protein</topology>
    </subcellularLocation>
</comment>
<evidence type="ECO:0000256" key="6">
    <source>
        <dbReference type="ARBA" id="ARBA00022989"/>
    </source>
</evidence>
<evidence type="ECO:0000256" key="4">
    <source>
        <dbReference type="ARBA" id="ARBA00019078"/>
    </source>
</evidence>
<feature type="domain" description="Methylamine utilisation protein MauE" evidence="9">
    <location>
        <begin position="50"/>
        <end position="170"/>
    </location>
</feature>
<dbReference type="Pfam" id="PF07291">
    <property type="entry name" value="MauE"/>
    <property type="match status" value="1"/>
</dbReference>
<reference evidence="10 11" key="1">
    <citation type="journal article" date="2011" name="J. Bacteriol.">
        <title>Complete genome sequence of Polymorphum gilvum SL003B-26A1T, a crude oil-degrading bacterium from oil-polluted saline soil.</title>
        <authorList>
            <person name="Li S.G."/>
            <person name="Tang Y.Q."/>
            <person name="Nie Y."/>
            <person name="Cai M."/>
            <person name="Wu X.L."/>
        </authorList>
    </citation>
    <scope>NUCLEOTIDE SEQUENCE [LARGE SCALE GENOMIC DNA]</scope>
    <source>
        <strain evidence="11">LMG 25793 / CGMCC 1.9160 / SL003B-26A1</strain>
    </source>
</reference>
<evidence type="ECO:0000256" key="7">
    <source>
        <dbReference type="ARBA" id="ARBA00023136"/>
    </source>
</evidence>
<dbReference type="AlphaFoldDB" id="F2IYG1"/>
<sequence>MTNGHHVRVDNRGSAIEDYWPLLCLVIVTALGALALSAGFGDLTLRGLMHGYMGLFLLIFSLLKLFDLEGFKDGFAMYDLLARRVPFYGYVYPFLELALALAYLAFAVPTATYAATIALFGFGALGVVSALRRGLDIDCPCMGNVLAVPLSTVTLTEDAAMVAMALVLLAMA</sequence>
<evidence type="ECO:0000256" key="2">
    <source>
        <dbReference type="ARBA" id="ARBA00004141"/>
    </source>
</evidence>
<dbReference type="OrthoDB" id="527973at2"/>
<feature type="transmembrane region" description="Helical" evidence="8">
    <location>
        <begin position="87"/>
        <end position="106"/>
    </location>
</feature>
<evidence type="ECO:0000256" key="8">
    <source>
        <dbReference type="SAM" id="Phobius"/>
    </source>
</evidence>
<feature type="transmembrane region" description="Helical" evidence="8">
    <location>
        <begin position="143"/>
        <end position="171"/>
    </location>
</feature>
<evidence type="ECO:0000313" key="10">
    <source>
        <dbReference type="EMBL" id="ADZ68474.1"/>
    </source>
</evidence>
<gene>
    <name evidence="10" type="ordered locus">SL003B_0035</name>
</gene>
<organism evidence="10 11">
    <name type="scientific">Polymorphum gilvum (strain LMG 25793 / CGMCC 1.9160 / SL003B-26A1)</name>
    <dbReference type="NCBI Taxonomy" id="991905"/>
    <lineage>
        <taxon>Bacteria</taxon>
        <taxon>Pseudomonadati</taxon>
        <taxon>Pseudomonadota</taxon>
        <taxon>Alphaproteobacteria</taxon>
        <taxon>Rhodobacterales</taxon>
        <taxon>Paracoccaceae</taxon>
        <taxon>Polymorphum</taxon>
    </lineage>
</organism>
<comment type="pathway">
    <text evidence="3">One-carbon metabolism; methylamine degradation.</text>
</comment>
<evidence type="ECO:0000256" key="3">
    <source>
        <dbReference type="ARBA" id="ARBA00004856"/>
    </source>
</evidence>
<evidence type="ECO:0000259" key="9">
    <source>
        <dbReference type="Pfam" id="PF07291"/>
    </source>
</evidence>
<dbReference type="STRING" id="991905.SL003B_0035"/>
<name>F2IYG1_POLGS</name>
<dbReference type="RefSeq" id="WP_013650798.1">
    <property type="nucleotide sequence ID" value="NC_015259.1"/>
</dbReference>
<dbReference type="PATRIC" id="fig|991905.3.peg.37"/>